<dbReference type="Proteomes" id="UP000199448">
    <property type="component" value="Unassembled WGS sequence"/>
</dbReference>
<accession>A0A1H5KXR4</accession>
<proteinExistence type="predicted"/>
<keyword evidence="2" id="KW-1185">Reference proteome</keyword>
<dbReference type="AlphaFoldDB" id="A0A1H5KXR4"/>
<evidence type="ECO:0000313" key="2">
    <source>
        <dbReference type="Proteomes" id="UP000199448"/>
    </source>
</evidence>
<reference evidence="1 2" key="1">
    <citation type="submission" date="2016-10" db="EMBL/GenBank/DDBJ databases">
        <authorList>
            <person name="de Groot N.N."/>
        </authorList>
    </citation>
    <scope>NUCLEOTIDE SEQUENCE [LARGE SCALE GENOMIC DNA]</scope>
    <source>
        <strain evidence="1 2">DSM 23553</strain>
    </source>
</reference>
<protein>
    <recommendedName>
        <fullName evidence="3">STAS/SEC14 domain-containing protein</fullName>
    </recommendedName>
</protein>
<sequence>MRVIFLDSLFRFKLILLFSPPIPLQTMINTIELEFATIRIYENLIVTECNEGVLLDVPKNRKVLELAGEVFNNEAFGYISNRINSYAVDPMVYREAAAHPQLKAIAVVSENELARSSAKLEKQFYTNKNPFQIFSSLEEAKIWIREIMAHQSKKESANW</sequence>
<dbReference type="EMBL" id="FNUG01000002">
    <property type="protein sequence ID" value="SEE69167.1"/>
    <property type="molecule type" value="Genomic_DNA"/>
</dbReference>
<gene>
    <name evidence="1" type="ORF">SAMN04488034_10235</name>
</gene>
<name>A0A1H5KXR4_9FLAO</name>
<evidence type="ECO:0008006" key="3">
    <source>
        <dbReference type="Google" id="ProtNLM"/>
    </source>
</evidence>
<organism evidence="1 2">
    <name type="scientific">Salinimicrobium catena</name>
    <dbReference type="NCBI Taxonomy" id="390640"/>
    <lineage>
        <taxon>Bacteria</taxon>
        <taxon>Pseudomonadati</taxon>
        <taxon>Bacteroidota</taxon>
        <taxon>Flavobacteriia</taxon>
        <taxon>Flavobacteriales</taxon>
        <taxon>Flavobacteriaceae</taxon>
        <taxon>Salinimicrobium</taxon>
    </lineage>
</organism>
<dbReference type="STRING" id="390640.SAMN04488034_10235"/>
<evidence type="ECO:0000313" key="1">
    <source>
        <dbReference type="EMBL" id="SEE69167.1"/>
    </source>
</evidence>